<sequence length="249" mass="25103">MHSKILGLGLISGLMSAAAFAEPPIQPGDTLESLSKVKVVTTVNGQPGSIEELVASGQIKLAEAADVTASSADQTLNPDQAQANQIDPNATAVEPAQAEPTTADAQNSLPIEDQNLTAVPQTDVAHQEAAIAASQQAEAVVNEAAPELAQQPAPAATEANAAPIIASSANTPVNADVESAALPEAPQAQQDAFMAAPEAPNAATTESAIQAQPQTDVSDDVIQASPEAPQADESIQAAPESADIDSTVN</sequence>
<keyword evidence="2" id="KW-0732">Signal</keyword>
<reference evidence="4" key="1">
    <citation type="submission" date="2016-06" db="EMBL/GenBank/DDBJ databases">
        <authorList>
            <person name="Radolfova-Krizova L."/>
            <person name="Nemec A."/>
        </authorList>
    </citation>
    <scope>NUCLEOTIDE SEQUENCE [LARGE SCALE GENOMIC DNA]</scope>
    <source>
        <strain evidence="4">ANC 4275</strain>
    </source>
</reference>
<evidence type="ECO:0000256" key="1">
    <source>
        <dbReference type="SAM" id="MobiDB-lite"/>
    </source>
</evidence>
<feature type="chain" id="PRO_5008360761" evidence="2">
    <location>
        <begin position="22"/>
        <end position="249"/>
    </location>
</feature>
<dbReference type="STRING" id="1443941.A9J31_00645"/>
<proteinExistence type="predicted"/>
<evidence type="ECO:0000313" key="3">
    <source>
        <dbReference type="EMBL" id="OBX30050.1"/>
    </source>
</evidence>
<evidence type="ECO:0000256" key="2">
    <source>
        <dbReference type="SAM" id="SignalP"/>
    </source>
</evidence>
<dbReference type="Proteomes" id="UP000185753">
    <property type="component" value="Unassembled WGS sequence"/>
</dbReference>
<dbReference type="EMBL" id="LZDS01000001">
    <property type="protein sequence ID" value="OBX30050.1"/>
    <property type="molecule type" value="Genomic_DNA"/>
</dbReference>
<dbReference type="AlphaFoldDB" id="A0A1A7RCR7"/>
<organism evidence="3 4">
    <name type="scientific">Acinetobacter gandensis</name>
    <dbReference type="NCBI Taxonomy" id="1443941"/>
    <lineage>
        <taxon>Bacteria</taxon>
        <taxon>Pseudomonadati</taxon>
        <taxon>Pseudomonadota</taxon>
        <taxon>Gammaproteobacteria</taxon>
        <taxon>Moraxellales</taxon>
        <taxon>Moraxellaceae</taxon>
        <taxon>Acinetobacter</taxon>
    </lineage>
</organism>
<feature type="region of interest" description="Disordered" evidence="1">
    <location>
        <begin position="194"/>
        <end position="249"/>
    </location>
</feature>
<keyword evidence="4" id="KW-1185">Reference proteome</keyword>
<protein>
    <submittedName>
        <fullName evidence="3">Uncharacterized protein</fullName>
    </submittedName>
</protein>
<dbReference type="RefSeq" id="WP_067761509.1">
    <property type="nucleotide sequence ID" value="NZ_LZDS01000001.1"/>
</dbReference>
<feature type="compositionally biased region" description="Low complexity" evidence="1">
    <location>
        <begin position="195"/>
        <end position="208"/>
    </location>
</feature>
<name>A0A1A7RCR7_9GAMM</name>
<gene>
    <name evidence="3" type="ORF">A9J31_00645</name>
</gene>
<comment type="caution">
    <text evidence="3">The sequence shown here is derived from an EMBL/GenBank/DDBJ whole genome shotgun (WGS) entry which is preliminary data.</text>
</comment>
<evidence type="ECO:0000313" key="4">
    <source>
        <dbReference type="Proteomes" id="UP000185753"/>
    </source>
</evidence>
<dbReference type="OrthoDB" id="6694311at2"/>
<feature type="signal peptide" evidence="2">
    <location>
        <begin position="1"/>
        <end position="21"/>
    </location>
</feature>
<accession>A0A1A7RCR7</accession>